<dbReference type="AlphaFoldDB" id="X0V8B2"/>
<organism evidence="2">
    <name type="scientific">marine sediment metagenome</name>
    <dbReference type="NCBI Taxonomy" id="412755"/>
    <lineage>
        <taxon>unclassified sequences</taxon>
        <taxon>metagenomes</taxon>
        <taxon>ecological metagenomes</taxon>
    </lineage>
</organism>
<sequence>MFERLAGFGFVLYLFLIGLAVAAIGVAARVASSTFAELTIARSATSQPSRVKTGLEAQERQAQWQSTDHVLERPPVPDVSAAALAKGLEAAETHSLPAETHSPPTDVSSKARPTRPRVAGWMKRDKPKAATSLADESPSLIITRSLRGEM</sequence>
<gene>
    <name evidence="2" type="ORF">S01H1_33137</name>
</gene>
<reference evidence="2" key="1">
    <citation type="journal article" date="2014" name="Front. Microbiol.">
        <title>High frequency of phylogenetically diverse reductive dehalogenase-homologous genes in deep subseafloor sedimentary metagenomes.</title>
        <authorList>
            <person name="Kawai M."/>
            <person name="Futagami T."/>
            <person name="Toyoda A."/>
            <person name="Takaki Y."/>
            <person name="Nishi S."/>
            <person name="Hori S."/>
            <person name="Arai W."/>
            <person name="Tsubouchi T."/>
            <person name="Morono Y."/>
            <person name="Uchiyama I."/>
            <person name="Ito T."/>
            <person name="Fujiyama A."/>
            <person name="Inagaki F."/>
            <person name="Takami H."/>
        </authorList>
    </citation>
    <scope>NUCLEOTIDE SEQUENCE</scope>
    <source>
        <strain evidence="2">Expedition CK06-06</strain>
    </source>
</reference>
<accession>X0V8B2</accession>
<proteinExistence type="predicted"/>
<dbReference type="EMBL" id="BARS01020560">
    <property type="protein sequence ID" value="GAG08723.1"/>
    <property type="molecule type" value="Genomic_DNA"/>
</dbReference>
<name>X0V8B2_9ZZZZ</name>
<protein>
    <submittedName>
        <fullName evidence="2">Uncharacterized protein</fullName>
    </submittedName>
</protein>
<feature type="region of interest" description="Disordered" evidence="1">
    <location>
        <begin position="90"/>
        <end position="137"/>
    </location>
</feature>
<evidence type="ECO:0000313" key="2">
    <source>
        <dbReference type="EMBL" id="GAG08723.1"/>
    </source>
</evidence>
<feature type="region of interest" description="Disordered" evidence="1">
    <location>
        <begin position="46"/>
        <end position="68"/>
    </location>
</feature>
<evidence type="ECO:0000256" key="1">
    <source>
        <dbReference type="SAM" id="MobiDB-lite"/>
    </source>
</evidence>
<comment type="caution">
    <text evidence="2">The sequence shown here is derived from an EMBL/GenBank/DDBJ whole genome shotgun (WGS) entry which is preliminary data.</text>
</comment>